<dbReference type="EMBL" id="AJIL01000088">
    <property type="protein sequence ID" value="KNE95984.1"/>
    <property type="molecule type" value="Genomic_DNA"/>
</dbReference>
<evidence type="ECO:0000256" key="1">
    <source>
        <dbReference type="ARBA" id="ARBA00023125"/>
    </source>
</evidence>
<evidence type="ECO:0000256" key="4">
    <source>
        <dbReference type="SAM" id="MobiDB-lite"/>
    </source>
</evidence>
<dbReference type="CDD" id="cd00059">
    <property type="entry name" value="FH_FOX"/>
    <property type="match status" value="1"/>
</dbReference>
<feature type="region of interest" description="Disordered" evidence="4">
    <location>
        <begin position="1183"/>
        <end position="1216"/>
    </location>
</feature>
<dbReference type="GO" id="GO:0000981">
    <property type="term" value="F:DNA-binding transcription factor activity, RNA polymerase II-specific"/>
    <property type="evidence" value="ECO:0007669"/>
    <property type="project" value="TreeGrafter"/>
</dbReference>
<feature type="region of interest" description="Disordered" evidence="4">
    <location>
        <begin position="593"/>
        <end position="613"/>
    </location>
</feature>
<reference evidence="7" key="1">
    <citation type="submission" date="2014-03" db="EMBL/GenBank/DDBJ databases">
        <title>The Genome Sequence of Puccinia striiformis f. sp. tritici PST-78.</title>
        <authorList>
            <consortium name="The Broad Institute Genome Sequencing Platform"/>
            <person name="Cuomo C."/>
            <person name="Hulbert S."/>
            <person name="Chen X."/>
            <person name="Walker B."/>
            <person name="Young S.K."/>
            <person name="Zeng Q."/>
            <person name="Gargeya S."/>
            <person name="Fitzgerald M."/>
            <person name="Haas B."/>
            <person name="Abouelleil A."/>
            <person name="Alvarado L."/>
            <person name="Arachchi H.M."/>
            <person name="Berlin A.M."/>
            <person name="Chapman S.B."/>
            <person name="Goldberg J."/>
            <person name="Griggs A."/>
            <person name="Gujja S."/>
            <person name="Hansen M."/>
            <person name="Howarth C."/>
            <person name="Imamovic A."/>
            <person name="Larimer J."/>
            <person name="McCowan C."/>
            <person name="Montmayeur A."/>
            <person name="Murphy C."/>
            <person name="Neiman D."/>
            <person name="Pearson M."/>
            <person name="Priest M."/>
            <person name="Roberts A."/>
            <person name="Saif S."/>
            <person name="Shea T."/>
            <person name="Sisk P."/>
            <person name="Sykes S."/>
            <person name="Wortman J."/>
            <person name="Nusbaum C."/>
            <person name="Birren B."/>
        </authorList>
    </citation>
    <scope>NUCLEOTIDE SEQUENCE [LARGE SCALE GENOMIC DNA]</scope>
    <source>
        <strain evidence="7">race PST-78</strain>
    </source>
</reference>
<evidence type="ECO:0000256" key="3">
    <source>
        <dbReference type="SAM" id="Coils"/>
    </source>
</evidence>
<feature type="compositionally biased region" description="Low complexity" evidence="4">
    <location>
        <begin position="929"/>
        <end position="940"/>
    </location>
</feature>
<evidence type="ECO:0000256" key="2">
    <source>
        <dbReference type="PROSITE-ProRule" id="PRU00089"/>
    </source>
</evidence>
<feature type="domain" description="Fork-head" evidence="5">
    <location>
        <begin position="170"/>
        <end position="257"/>
    </location>
</feature>
<proteinExistence type="predicted"/>
<comment type="caution">
    <text evidence="6">The sequence shown here is derived from an EMBL/GenBank/DDBJ whole genome shotgun (WGS) entry which is preliminary data.</text>
</comment>
<feature type="compositionally biased region" description="Low complexity" evidence="4">
    <location>
        <begin position="1183"/>
        <end position="1208"/>
    </location>
</feature>
<evidence type="ECO:0000313" key="7">
    <source>
        <dbReference type="Proteomes" id="UP000054564"/>
    </source>
</evidence>
<feature type="compositionally biased region" description="Low complexity" evidence="4">
    <location>
        <begin position="843"/>
        <end position="885"/>
    </location>
</feature>
<comment type="subcellular location">
    <subcellularLocation>
        <location evidence="2">Nucleus</location>
    </subcellularLocation>
</comment>
<dbReference type="Proteomes" id="UP000054564">
    <property type="component" value="Unassembled WGS sequence"/>
</dbReference>
<feature type="compositionally biased region" description="Low complexity" evidence="4">
    <location>
        <begin position="1113"/>
        <end position="1151"/>
    </location>
</feature>
<dbReference type="GO" id="GO:0005634">
    <property type="term" value="C:nucleus"/>
    <property type="evidence" value="ECO:0007669"/>
    <property type="project" value="UniProtKB-SubCell"/>
</dbReference>
<dbReference type="SUPFAM" id="SSF46785">
    <property type="entry name" value="Winged helix' DNA-binding domain"/>
    <property type="match status" value="2"/>
</dbReference>
<dbReference type="SMART" id="SM00339">
    <property type="entry name" value="FH"/>
    <property type="match status" value="2"/>
</dbReference>
<feature type="compositionally biased region" description="Basic and acidic residues" evidence="4">
    <location>
        <begin position="325"/>
        <end position="339"/>
    </location>
</feature>
<dbReference type="STRING" id="1165861.A0A0L0VAJ1"/>
<gene>
    <name evidence="6" type="ORF">PSTG_10675</name>
</gene>
<keyword evidence="3" id="KW-0175">Coiled coil</keyword>
<feature type="DNA-binding region" description="Fork-head" evidence="2">
    <location>
        <begin position="170"/>
        <end position="257"/>
    </location>
</feature>
<keyword evidence="2" id="KW-0539">Nucleus</keyword>
<feature type="coiled-coil region" evidence="3">
    <location>
        <begin position="770"/>
        <end position="815"/>
    </location>
</feature>
<protein>
    <recommendedName>
        <fullName evidence="5">Fork-head domain-containing protein</fullName>
    </recommendedName>
</protein>
<feature type="region of interest" description="Disordered" evidence="4">
    <location>
        <begin position="307"/>
        <end position="376"/>
    </location>
</feature>
<feature type="coiled-coil region" evidence="3">
    <location>
        <begin position="523"/>
        <end position="592"/>
    </location>
</feature>
<dbReference type="OrthoDB" id="2505876at2759"/>
<feature type="region of interest" description="Disordered" evidence="4">
    <location>
        <begin position="834"/>
        <end position="983"/>
    </location>
</feature>
<dbReference type="InterPro" id="IPR036390">
    <property type="entry name" value="WH_DNA-bd_sf"/>
</dbReference>
<evidence type="ECO:0000313" key="6">
    <source>
        <dbReference type="EMBL" id="KNE95984.1"/>
    </source>
</evidence>
<dbReference type="InterPro" id="IPR036388">
    <property type="entry name" value="WH-like_DNA-bd_sf"/>
</dbReference>
<dbReference type="Gene3D" id="1.10.10.10">
    <property type="entry name" value="Winged helix-like DNA-binding domain superfamily/Winged helix DNA-binding domain"/>
    <property type="match status" value="2"/>
</dbReference>
<dbReference type="PRINTS" id="PR00053">
    <property type="entry name" value="FORKHEAD"/>
</dbReference>
<feature type="compositionally biased region" description="Low complexity" evidence="4">
    <location>
        <begin position="894"/>
        <end position="913"/>
    </location>
</feature>
<feature type="compositionally biased region" description="Low complexity" evidence="4">
    <location>
        <begin position="96"/>
        <end position="107"/>
    </location>
</feature>
<evidence type="ECO:0000259" key="5">
    <source>
        <dbReference type="PROSITE" id="PS50039"/>
    </source>
</evidence>
<feature type="region of interest" description="Disordered" evidence="4">
    <location>
        <begin position="1110"/>
        <end position="1155"/>
    </location>
</feature>
<keyword evidence="7" id="KW-1185">Reference proteome</keyword>
<dbReference type="InterPro" id="IPR001766">
    <property type="entry name" value="Fork_head_dom"/>
</dbReference>
<dbReference type="GO" id="GO:0000978">
    <property type="term" value="F:RNA polymerase II cis-regulatory region sequence-specific DNA binding"/>
    <property type="evidence" value="ECO:0007669"/>
    <property type="project" value="TreeGrafter"/>
</dbReference>
<feature type="compositionally biased region" description="Polar residues" evidence="4">
    <location>
        <begin position="117"/>
        <end position="137"/>
    </location>
</feature>
<dbReference type="Pfam" id="PF00250">
    <property type="entry name" value="Forkhead"/>
    <property type="match status" value="2"/>
</dbReference>
<feature type="region of interest" description="Disordered" evidence="4">
    <location>
        <begin position="418"/>
        <end position="489"/>
    </location>
</feature>
<dbReference type="PANTHER" id="PTHR11829:SF343">
    <property type="entry name" value="FORK-HEAD DOMAIN-CONTAINING PROTEIN"/>
    <property type="match status" value="1"/>
</dbReference>
<sequence length="1216" mass="134322">MKADQSNKKLKKMSEQIQIALDFEGLSAEIFDSIDDQQQQQSLEYDLEQAVAREEEQQQQTDYLPSLEELLDQTDVSELIQSLLSANLPAEHELEPPSSSTPIIDPTLNPSSPPPITLSSAPHSPQPSLRSDASTSQLPLTKPKPSSLLTPANIKIYSLDQLANPPLGQQPNYPWWTILRAAIMGSPHGILNREEIYEALTNRWEYFRSTSDSATRVWKSAVGHNLSVKECFVRVHVQGKKNTSYYIVDTAVDPAKGRLSKAKNSISQPDKMSIPTITRKLVLPPDFDLSIQARWSPAIAAIRNTKYGYPTPTRQAPQTQQTSNSKEDHHHSKSDHSSETDTETETETEDDTSTETEPTNTPQRSITTMTGGRLGSSLSAIIGQPITNTNNHSSCRINNSNNQPIPRLAFSRSLSNALVPAHPPSRRRTLAARNSSSSTPNPPPRNRASNHSCINQASSTSNHNLSTLQSRPIPAPPKTTTSQPSPSCIVDELSSLQDHVNAALADVAASLPEIVPLNQEYHHQEQAEELHQQREEHRTIEEELSSIAQQMMIDIHSSILDPLPASPSPIPEIDFESLLKQAHDELQNEEEQQILNEPVENQNTTTETETNNEINNSVQNMLDDLIGREEENEDQVLMSLMMNLDEEDSNQKGDDDEVEVENGESLVPTAADFDRLLASVIDEHGDDQSSTSFHDEAQNADQQLIEANLTEDNTGLLGSNKRSIEEAGLTDFLQDLIDQAQHEHETDQIPEEEERLENVHIEEEEGDGFMEASRMLENEIEEALKKAEEQEMNRARRQREIQQEEEEEAARVRERLISSRQIEEERRLNLELNTSGDIPVHPLPLSTLDIPTTSSSISSAHPRTTSSSSATTTPTSRSRLTNNNRSRTDRRNNTNHQNNNPGPGSSCPSSNRPAVNRPTLLRCLPNPLNSSTSTTNSSTTRMLDRRTRASGARTIGRKLNLPLPSSHTLPTEGTEESSSSNTLHIDDNTLAPGFLDSLNVISTEKPRATFPELAKDAILAHPSGKLTAAEIFRVLEKKYPYFVSAADSWKATLRNVLTSHSCFVKIPRPADAPGRGDWWATVDLPLWKRRRTTAKAKQDEDFIGRHARELSRRQQQLQLKSSSSSSSTPTPSTTPLTTTATTTNSSTSVSSMNISPELLMGRASLDTTTNRPMNALSSLGSITTITSSSSSSSSNEIPLPSASSLSLPTISDLMVG</sequence>
<feature type="compositionally biased region" description="Low complexity" evidence="4">
    <location>
        <begin position="478"/>
        <end position="487"/>
    </location>
</feature>
<feature type="compositionally biased region" description="Polar residues" evidence="4">
    <location>
        <begin position="358"/>
        <end position="370"/>
    </location>
</feature>
<feature type="compositionally biased region" description="Low complexity" evidence="4">
    <location>
        <begin position="310"/>
        <end position="322"/>
    </location>
</feature>
<feature type="region of interest" description="Disordered" evidence="4">
    <location>
        <begin position="36"/>
        <end position="63"/>
    </location>
</feature>
<feature type="compositionally biased region" description="Acidic residues" evidence="4">
    <location>
        <begin position="340"/>
        <end position="354"/>
    </location>
</feature>
<feature type="DNA-binding region" description="Fork-head" evidence="2">
    <location>
        <begin position="1005"/>
        <end position="1080"/>
    </location>
</feature>
<feature type="domain" description="Fork-head" evidence="5">
    <location>
        <begin position="1005"/>
        <end position="1080"/>
    </location>
</feature>
<accession>A0A0L0VAJ1</accession>
<name>A0A0L0VAJ1_9BASI</name>
<keyword evidence="1 2" id="KW-0238">DNA-binding</keyword>
<dbReference type="PROSITE" id="PS50039">
    <property type="entry name" value="FORK_HEAD_3"/>
    <property type="match status" value="2"/>
</dbReference>
<feature type="region of interest" description="Disordered" evidence="4">
    <location>
        <begin position="91"/>
        <end position="146"/>
    </location>
</feature>
<feature type="compositionally biased region" description="Polar residues" evidence="4">
    <location>
        <begin position="451"/>
        <end position="470"/>
    </location>
</feature>
<dbReference type="PANTHER" id="PTHR11829">
    <property type="entry name" value="FORKHEAD BOX PROTEIN"/>
    <property type="match status" value="1"/>
</dbReference>
<dbReference type="InterPro" id="IPR050211">
    <property type="entry name" value="FOX_domain-containing"/>
</dbReference>
<organism evidence="6 7">
    <name type="scientific">Puccinia striiformis f. sp. tritici PST-78</name>
    <dbReference type="NCBI Taxonomy" id="1165861"/>
    <lineage>
        <taxon>Eukaryota</taxon>
        <taxon>Fungi</taxon>
        <taxon>Dikarya</taxon>
        <taxon>Basidiomycota</taxon>
        <taxon>Pucciniomycotina</taxon>
        <taxon>Pucciniomycetes</taxon>
        <taxon>Pucciniales</taxon>
        <taxon>Pucciniaceae</taxon>
        <taxon>Puccinia</taxon>
    </lineage>
</organism>
<dbReference type="AlphaFoldDB" id="A0A0L0VAJ1"/>